<proteinExistence type="predicted"/>
<accession>A0ACC0A4I6</accession>
<gene>
    <name evidence="1" type="ORF">M9H77_32863</name>
</gene>
<evidence type="ECO:0000313" key="1">
    <source>
        <dbReference type="EMBL" id="KAI5655676.1"/>
    </source>
</evidence>
<keyword evidence="2" id="KW-1185">Reference proteome</keyword>
<dbReference type="Proteomes" id="UP001060085">
    <property type="component" value="Linkage Group LG07"/>
</dbReference>
<comment type="caution">
    <text evidence="1">The sequence shown here is derived from an EMBL/GenBank/DDBJ whole genome shotgun (WGS) entry which is preliminary data.</text>
</comment>
<name>A0ACC0A4I6_CATRO</name>
<dbReference type="EMBL" id="CM044707">
    <property type="protein sequence ID" value="KAI5655676.1"/>
    <property type="molecule type" value="Genomic_DNA"/>
</dbReference>
<protein>
    <submittedName>
        <fullName evidence="1">Uncharacterized protein</fullName>
    </submittedName>
</protein>
<organism evidence="1 2">
    <name type="scientific">Catharanthus roseus</name>
    <name type="common">Madagascar periwinkle</name>
    <name type="synonym">Vinca rosea</name>
    <dbReference type="NCBI Taxonomy" id="4058"/>
    <lineage>
        <taxon>Eukaryota</taxon>
        <taxon>Viridiplantae</taxon>
        <taxon>Streptophyta</taxon>
        <taxon>Embryophyta</taxon>
        <taxon>Tracheophyta</taxon>
        <taxon>Spermatophyta</taxon>
        <taxon>Magnoliopsida</taxon>
        <taxon>eudicotyledons</taxon>
        <taxon>Gunneridae</taxon>
        <taxon>Pentapetalae</taxon>
        <taxon>asterids</taxon>
        <taxon>lamiids</taxon>
        <taxon>Gentianales</taxon>
        <taxon>Apocynaceae</taxon>
        <taxon>Rauvolfioideae</taxon>
        <taxon>Vinceae</taxon>
        <taxon>Catharanthinae</taxon>
        <taxon>Catharanthus</taxon>
    </lineage>
</organism>
<evidence type="ECO:0000313" key="2">
    <source>
        <dbReference type="Proteomes" id="UP001060085"/>
    </source>
</evidence>
<reference evidence="2" key="1">
    <citation type="journal article" date="2023" name="Nat. Plants">
        <title>Single-cell RNA sequencing provides a high-resolution roadmap for understanding the multicellular compartmentation of specialized metabolism.</title>
        <authorList>
            <person name="Sun S."/>
            <person name="Shen X."/>
            <person name="Li Y."/>
            <person name="Li Y."/>
            <person name="Wang S."/>
            <person name="Li R."/>
            <person name="Zhang H."/>
            <person name="Shen G."/>
            <person name="Guo B."/>
            <person name="Wei J."/>
            <person name="Xu J."/>
            <person name="St-Pierre B."/>
            <person name="Chen S."/>
            <person name="Sun C."/>
        </authorList>
    </citation>
    <scope>NUCLEOTIDE SEQUENCE [LARGE SCALE GENOMIC DNA]</scope>
</reference>
<sequence>MASKNTITIILSLFLVFNLLFFSLISASCENCQETILKPKPKPADPFSQVTCPRDLLKFRVCGKVLHEPANIASGSLSAVGCCSFFEGLNNLEATICICDAFKANIFGSDIDFPICLDMILTLCRMSMPPDFKCSRRLHIACGDCPKPKPKPKPKPACPPPPYVPKPPTCPRDALKLGVCANLLGGLVGVKSYSIE</sequence>